<evidence type="ECO:0000313" key="2">
    <source>
        <dbReference type="Proteomes" id="UP001596083"/>
    </source>
</evidence>
<protein>
    <submittedName>
        <fullName evidence="1">XRE family transcriptional regulator</fullName>
    </submittedName>
</protein>
<name>A0ABW0YY50_9ACTN</name>
<dbReference type="Proteomes" id="UP001596083">
    <property type="component" value="Unassembled WGS sequence"/>
</dbReference>
<dbReference type="RefSeq" id="WP_390315448.1">
    <property type="nucleotide sequence ID" value="NZ_JBHSPB010000004.1"/>
</dbReference>
<dbReference type="EMBL" id="JBHSPB010000004">
    <property type="protein sequence ID" value="MFC5720346.1"/>
    <property type="molecule type" value="Genomic_DNA"/>
</dbReference>
<organism evidence="1 2">
    <name type="scientific">Streptomyces gamaensis</name>
    <dbReference type="NCBI Taxonomy" id="1763542"/>
    <lineage>
        <taxon>Bacteria</taxon>
        <taxon>Bacillati</taxon>
        <taxon>Actinomycetota</taxon>
        <taxon>Actinomycetes</taxon>
        <taxon>Kitasatosporales</taxon>
        <taxon>Streptomycetaceae</taxon>
        <taxon>Streptomyces</taxon>
    </lineage>
</organism>
<sequence length="131" mass="14559">MAEQRTDLSDLVRDRRAELKLGLRVLADRCTDPESGEQLKFGWLHRLEKREPVIPPQLPGLRALAAGLELPLSVVQEAAGAQFMGIVSDVWSEDEGARALVAYYGEMNDVERRQLAAMVEAFVRSRPGDGK</sequence>
<gene>
    <name evidence="1" type="ORF">ACFP1Z_09250</name>
</gene>
<evidence type="ECO:0000313" key="1">
    <source>
        <dbReference type="EMBL" id="MFC5720346.1"/>
    </source>
</evidence>
<accession>A0ABW0YY50</accession>
<comment type="caution">
    <text evidence="1">The sequence shown here is derived from an EMBL/GenBank/DDBJ whole genome shotgun (WGS) entry which is preliminary data.</text>
</comment>
<proteinExistence type="predicted"/>
<reference evidence="2" key="1">
    <citation type="journal article" date="2019" name="Int. J. Syst. Evol. Microbiol.">
        <title>The Global Catalogue of Microorganisms (GCM) 10K type strain sequencing project: providing services to taxonomists for standard genome sequencing and annotation.</title>
        <authorList>
            <consortium name="The Broad Institute Genomics Platform"/>
            <consortium name="The Broad Institute Genome Sequencing Center for Infectious Disease"/>
            <person name="Wu L."/>
            <person name="Ma J."/>
        </authorList>
    </citation>
    <scope>NUCLEOTIDE SEQUENCE [LARGE SCALE GENOMIC DNA]</scope>
    <source>
        <strain evidence="2">CGMCC 4.7304</strain>
    </source>
</reference>
<keyword evidence="2" id="KW-1185">Reference proteome</keyword>